<evidence type="ECO:0000256" key="2">
    <source>
        <dbReference type="SAM" id="Phobius"/>
    </source>
</evidence>
<keyword evidence="2" id="KW-1133">Transmembrane helix</keyword>
<keyword evidence="2" id="KW-0472">Membrane</keyword>
<feature type="transmembrane region" description="Helical" evidence="2">
    <location>
        <begin position="12"/>
        <end position="33"/>
    </location>
</feature>
<keyword evidence="1" id="KW-0175">Coiled coil</keyword>
<evidence type="ECO:0000313" key="5">
    <source>
        <dbReference type="Proteomes" id="UP000673975"/>
    </source>
</evidence>
<dbReference type="InterPro" id="IPR019251">
    <property type="entry name" value="DUF2231_TM"/>
</dbReference>
<feature type="domain" description="DUF2231" evidence="3">
    <location>
        <begin position="8"/>
        <end position="147"/>
    </location>
</feature>
<feature type="transmembrane region" description="Helical" evidence="2">
    <location>
        <begin position="45"/>
        <end position="65"/>
    </location>
</feature>
<dbReference type="RefSeq" id="WP_210510970.1">
    <property type="nucleotide sequence ID" value="NZ_JAFIDN010000003.1"/>
</dbReference>
<proteinExistence type="predicted"/>
<organism evidence="4 5">
    <name type="scientific">Natronogracilivirga saccharolytica</name>
    <dbReference type="NCBI Taxonomy" id="2812953"/>
    <lineage>
        <taxon>Bacteria</taxon>
        <taxon>Pseudomonadati</taxon>
        <taxon>Balneolota</taxon>
        <taxon>Balneolia</taxon>
        <taxon>Balneolales</taxon>
        <taxon>Cyclonatronaceae</taxon>
        <taxon>Natronogracilivirga</taxon>
    </lineage>
</organism>
<evidence type="ECO:0000256" key="1">
    <source>
        <dbReference type="SAM" id="Coils"/>
    </source>
</evidence>
<sequence>MTPDWIPNIHPFIVHFPIALLVVAVLCDVIRVFLKDQSWLHKMVLALYAAGTVGLIASFLSGRQAVETVTVTGDAIPVVTAHEDWALYTLFFYFAFTLLRGWTWWKNLEVKKPALIGLVLLAFAGTGMLWYTGELGAKLVYKHGVAVGEIDRLEQQIEKLRQDLARFREDAAPEQHDDGSWTWRIGPGADHALTEYFTVEGSEPERAELSQTDGQYHLQLEAGDESSFLLFGDAIRNVDGRIELNTEEFNGEFALIHHFQDTENYQYLRLVDSELIQGQILNGSDNSLGSGDVDTTDWFTLRVTASGRHFYGYHNGQTVVHTHADEMEPGKTGILIRGEGTVGMRLLEFNSVE</sequence>
<feature type="transmembrane region" description="Helical" evidence="2">
    <location>
        <begin position="85"/>
        <end position="102"/>
    </location>
</feature>
<keyword evidence="2" id="KW-0812">Transmembrane</keyword>
<evidence type="ECO:0000259" key="3">
    <source>
        <dbReference type="Pfam" id="PF09990"/>
    </source>
</evidence>
<comment type="caution">
    <text evidence="4">The sequence shown here is derived from an EMBL/GenBank/DDBJ whole genome shotgun (WGS) entry which is preliminary data.</text>
</comment>
<protein>
    <recommendedName>
        <fullName evidence="3">DUF2231 domain-containing protein</fullName>
    </recommendedName>
</protein>
<dbReference type="Proteomes" id="UP000673975">
    <property type="component" value="Unassembled WGS sequence"/>
</dbReference>
<keyword evidence="5" id="KW-1185">Reference proteome</keyword>
<dbReference type="AlphaFoldDB" id="A0A8J7RQI4"/>
<feature type="coiled-coil region" evidence="1">
    <location>
        <begin position="143"/>
        <end position="170"/>
    </location>
</feature>
<gene>
    <name evidence="4" type="ORF">NATSA_05310</name>
</gene>
<accession>A0A8J7RQI4</accession>
<reference evidence="4" key="1">
    <citation type="submission" date="2021-02" db="EMBL/GenBank/DDBJ databases">
        <title>Natronogracilivirga saccharolytica gen. nov. sp. nov. a new anaerobic, haloalkiliphilic carbohydrate-fermenting bacterium from soda lake and proposing of Cyclonatronumiaceae fam. nov. in the phylum Balneolaeota.</title>
        <authorList>
            <person name="Zhilina T.N."/>
            <person name="Sorokin D.Y."/>
            <person name="Zavarzina D.G."/>
            <person name="Toshchakov S.V."/>
            <person name="Kublanov I.V."/>
        </authorList>
    </citation>
    <scope>NUCLEOTIDE SEQUENCE</scope>
    <source>
        <strain evidence="4">Z-1702</strain>
    </source>
</reference>
<dbReference type="Pfam" id="PF09990">
    <property type="entry name" value="DUF2231"/>
    <property type="match status" value="1"/>
</dbReference>
<dbReference type="Gene3D" id="2.60.120.560">
    <property type="entry name" value="Exo-inulinase, domain 1"/>
    <property type="match status" value="1"/>
</dbReference>
<name>A0A8J7RQI4_9BACT</name>
<evidence type="ECO:0000313" key="4">
    <source>
        <dbReference type="EMBL" id="MBP3192074.1"/>
    </source>
</evidence>
<dbReference type="EMBL" id="JAFIDN010000003">
    <property type="protein sequence ID" value="MBP3192074.1"/>
    <property type="molecule type" value="Genomic_DNA"/>
</dbReference>
<feature type="transmembrane region" description="Helical" evidence="2">
    <location>
        <begin position="114"/>
        <end position="133"/>
    </location>
</feature>